<evidence type="ECO:0000313" key="1">
    <source>
        <dbReference type="EMBL" id="AAC08433.1"/>
    </source>
</evidence>
<sequence length="54" mass="6217">MVLRLSSFEDILCWKTLGRSISVVTCLWKEMDPITSLLGFRQAVIIIMLLQSLF</sequence>
<reference evidence="1" key="1">
    <citation type="journal article" date="2000" name="Biochem. J.">
        <title>Identification of abundant mRNAs from the third stage larvae of the parasitic nematode, Ostertagia ostertagi.</title>
        <authorList>
            <person name="Moore J."/>
            <person name="Tetley L."/>
            <person name="Devaney E."/>
        </authorList>
    </citation>
    <scope>NUCLEOTIDE SEQUENCE</scope>
</reference>
<accession>O61600</accession>
<dbReference type="AlphaFoldDB" id="O61600"/>
<proteinExistence type="evidence at transcript level"/>
<name>O61600_OSTOS</name>
<organism evidence="1">
    <name type="scientific">Ostertagia ostertagi</name>
    <name type="common">Brown stomach worm</name>
    <name type="synonym">Strongylus ostertagi</name>
    <dbReference type="NCBI Taxonomy" id="6317"/>
    <lineage>
        <taxon>Eukaryota</taxon>
        <taxon>Metazoa</taxon>
        <taxon>Ecdysozoa</taxon>
        <taxon>Nematoda</taxon>
        <taxon>Chromadorea</taxon>
        <taxon>Rhabditida</taxon>
        <taxon>Rhabditina</taxon>
        <taxon>Rhabditomorpha</taxon>
        <taxon>Strongyloidea</taxon>
        <taxon>Trichostrongylidae</taxon>
        <taxon>Ostertagia</taxon>
    </lineage>
</organism>
<protein>
    <submittedName>
        <fullName evidence="1">Uncharacterized protein</fullName>
    </submittedName>
</protein>
<dbReference type="EMBL" id="AF052739">
    <property type="protein sequence ID" value="AAC08433.1"/>
    <property type="molecule type" value="mRNA"/>
</dbReference>